<gene>
    <name evidence="1" type="ORF">SAMN06264365_12415</name>
</gene>
<dbReference type="EMBL" id="FZNR01000024">
    <property type="protein sequence ID" value="SNS78606.1"/>
    <property type="molecule type" value="Genomic_DNA"/>
</dbReference>
<dbReference type="RefSeq" id="WP_239138793.1">
    <property type="nucleotide sequence ID" value="NZ_BOMU01000101.1"/>
</dbReference>
<organism evidence="1 2">
    <name type="scientific">Actinoplanes regularis</name>
    <dbReference type="NCBI Taxonomy" id="52697"/>
    <lineage>
        <taxon>Bacteria</taxon>
        <taxon>Bacillati</taxon>
        <taxon>Actinomycetota</taxon>
        <taxon>Actinomycetes</taxon>
        <taxon>Micromonosporales</taxon>
        <taxon>Micromonosporaceae</taxon>
        <taxon>Actinoplanes</taxon>
    </lineage>
</organism>
<dbReference type="InterPro" id="IPR036736">
    <property type="entry name" value="ACP-like_sf"/>
</dbReference>
<dbReference type="AlphaFoldDB" id="A0A239HAY7"/>
<name>A0A239HAY7_9ACTN</name>
<accession>A0A239HAY7</accession>
<sequence length="410" mass="43116">MIAEPPVPTRSRDWTPVLAGLHADLMDCIQVNLAAFADRAHGAGTHLALGALLRFDTVPGPGGVPIVGATVEQRLAEAADLLAVRVDQRFDDVTGARLREISAGSAPLFVVADAYTMSWVPYAGHQHMEHSFLLLAADGPVLVGDGYHNATPWGDIRPGVWRLPAAGFDDAVPRATAMTLTAAAPPVLDRAAVLTENAVAMSAATGRIDRYLAALHEHREEPETAARLVLDVWLLGRSRALHAAWLGTYPEVDAAGQASAQAESWSALAAQSYVAMRRASRGGAFPTAVLDRLGELLHEDVALARRLAGGDPATGTPAGAGSTGDPDGTRAVLAEELAAVLGLGAGLLDGRPSLRSLPGFNSFRLVEVIERVEARLRVTLDPDELTGAALHDLDTLTVLFDRARSAVAQP</sequence>
<dbReference type="SUPFAM" id="SSF47336">
    <property type="entry name" value="ACP-like"/>
    <property type="match status" value="1"/>
</dbReference>
<evidence type="ECO:0000313" key="1">
    <source>
        <dbReference type="EMBL" id="SNS78606.1"/>
    </source>
</evidence>
<evidence type="ECO:0000313" key="2">
    <source>
        <dbReference type="Proteomes" id="UP000198415"/>
    </source>
</evidence>
<protein>
    <recommendedName>
        <fullName evidence="3">Phosphopantetheine attachment site</fullName>
    </recommendedName>
</protein>
<proteinExistence type="predicted"/>
<evidence type="ECO:0008006" key="3">
    <source>
        <dbReference type="Google" id="ProtNLM"/>
    </source>
</evidence>
<dbReference type="Proteomes" id="UP000198415">
    <property type="component" value="Unassembled WGS sequence"/>
</dbReference>
<reference evidence="1 2" key="1">
    <citation type="submission" date="2017-06" db="EMBL/GenBank/DDBJ databases">
        <authorList>
            <person name="Kim H.J."/>
            <person name="Triplett B.A."/>
        </authorList>
    </citation>
    <scope>NUCLEOTIDE SEQUENCE [LARGE SCALE GENOMIC DNA]</scope>
    <source>
        <strain evidence="1 2">DSM 43151</strain>
    </source>
</reference>
<keyword evidence="2" id="KW-1185">Reference proteome</keyword>